<dbReference type="PANTHER" id="PTHR10293:SF73">
    <property type="entry name" value="GLUTAREDOXIN-3"/>
    <property type="match status" value="1"/>
</dbReference>
<dbReference type="InterPro" id="IPR004480">
    <property type="entry name" value="Monothiol_GRX-rel"/>
</dbReference>
<dbReference type="CDD" id="cd03028">
    <property type="entry name" value="GRX_PICOT_like"/>
    <property type="match status" value="1"/>
</dbReference>
<dbReference type="Pfam" id="PF00462">
    <property type="entry name" value="Glutaredoxin"/>
    <property type="match status" value="2"/>
</dbReference>
<dbReference type="PROSITE" id="PS51352">
    <property type="entry name" value="THIOREDOXIN_2"/>
    <property type="match status" value="1"/>
</dbReference>
<dbReference type="OrthoDB" id="415696at2759"/>
<evidence type="ECO:0000256" key="3">
    <source>
        <dbReference type="ARBA" id="ARBA00023014"/>
    </source>
</evidence>
<reference evidence="5" key="1">
    <citation type="submission" date="2020-03" db="EMBL/GenBank/DDBJ databases">
        <title>A transcriptome and proteome of the tick Rhipicephalus microplus shaped by the genetic composition of its hosts and developmental stage.</title>
        <authorList>
            <person name="Garcia G.R."/>
            <person name="Ribeiro J.M.C."/>
            <person name="Maruyama S.R."/>
            <person name="Gardinasse L.G."/>
            <person name="Nelson K."/>
            <person name="Ferreira B.R."/>
            <person name="Andrade T.G."/>
            <person name="Santos I.K.F.M."/>
        </authorList>
    </citation>
    <scope>NUCLEOTIDE SEQUENCE</scope>
    <source>
        <strain evidence="5">NSGR</strain>
        <tissue evidence="5">Salivary glands</tissue>
    </source>
</reference>
<evidence type="ECO:0000313" key="5">
    <source>
        <dbReference type="EMBL" id="NIE43732.1"/>
    </source>
</evidence>
<dbReference type="GO" id="GO:0046872">
    <property type="term" value="F:metal ion binding"/>
    <property type="evidence" value="ECO:0007669"/>
    <property type="project" value="UniProtKB-KW"/>
</dbReference>
<dbReference type="GO" id="GO:0005829">
    <property type="term" value="C:cytosol"/>
    <property type="evidence" value="ECO:0007669"/>
    <property type="project" value="TreeGrafter"/>
</dbReference>
<dbReference type="GO" id="GO:0006879">
    <property type="term" value="P:intracellular iron ion homeostasis"/>
    <property type="evidence" value="ECO:0007669"/>
    <property type="project" value="TreeGrafter"/>
</dbReference>
<keyword evidence="1" id="KW-0479">Metal-binding</keyword>
<dbReference type="EMBL" id="GIKN01001459">
    <property type="protein sequence ID" value="NIE43732.1"/>
    <property type="molecule type" value="Transcribed_RNA"/>
</dbReference>
<dbReference type="InterPro" id="IPR036249">
    <property type="entry name" value="Thioredoxin-like_sf"/>
</dbReference>
<dbReference type="SUPFAM" id="SSF52833">
    <property type="entry name" value="Thioredoxin-like"/>
    <property type="match status" value="3"/>
</dbReference>
<dbReference type="PANTHER" id="PTHR10293">
    <property type="entry name" value="GLUTAREDOXIN FAMILY MEMBER"/>
    <property type="match status" value="1"/>
</dbReference>
<dbReference type="InterPro" id="IPR002109">
    <property type="entry name" value="Glutaredoxin"/>
</dbReference>
<dbReference type="InterPro" id="IPR013766">
    <property type="entry name" value="Thioredoxin_domain"/>
</dbReference>
<accession>A0A6G4ZYA0</accession>
<keyword evidence="2" id="KW-0408">Iron</keyword>
<dbReference type="NCBIfam" id="TIGR00365">
    <property type="entry name" value="Grx4 family monothiol glutaredoxin"/>
    <property type="match status" value="1"/>
</dbReference>
<evidence type="ECO:0000259" key="4">
    <source>
        <dbReference type="PROSITE" id="PS51352"/>
    </source>
</evidence>
<evidence type="ECO:0000256" key="2">
    <source>
        <dbReference type="ARBA" id="ARBA00023004"/>
    </source>
</evidence>
<sequence>MMSVHSAISTAEELQDAITQAKDKLLALYFHASWSPQCKQVEDLLPDLAKDPDLALTSFCKVEAEQAKDVSLKYKVTSVPTFVILLNGKDVGRVEGVNMMELVGKLKALRIRVEMPPITASEDDRKLMQRLQAITAQAPYVLFMEGSKSSPAKGDSSEAVTLLQEAGLEFQHFDVATDSVLRQQLLEHLAKKGASNYPLLFLNGDFIGGIDKIKKLDEQGQLARLGEPKCVDLTQRLQQLIVKAPIMVFMKGSPDAPRCGFSRTLMEIFKKHKVTFGSFDILTDEEVRQSLKQYSNWPTYPQVYVKGTLIGGLDIIKELEESGELEAALNL</sequence>
<dbReference type="PROSITE" id="PS51354">
    <property type="entry name" value="GLUTAREDOXIN_2"/>
    <property type="match status" value="2"/>
</dbReference>
<evidence type="ECO:0000256" key="1">
    <source>
        <dbReference type="ARBA" id="ARBA00022723"/>
    </source>
</evidence>
<keyword evidence="3" id="KW-0411">Iron-sulfur</keyword>
<name>A0A6G4ZYA0_RHIMP</name>
<proteinExistence type="predicted"/>
<organism evidence="5">
    <name type="scientific">Rhipicephalus microplus</name>
    <name type="common">Cattle tick</name>
    <name type="synonym">Boophilus microplus</name>
    <dbReference type="NCBI Taxonomy" id="6941"/>
    <lineage>
        <taxon>Eukaryota</taxon>
        <taxon>Metazoa</taxon>
        <taxon>Ecdysozoa</taxon>
        <taxon>Arthropoda</taxon>
        <taxon>Chelicerata</taxon>
        <taxon>Arachnida</taxon>
        <taxon>Acari</taxon>
        <taxon>Parasitiformes</taxon>
        <taxon>Ixodida</taxon>
        <taxon>Ixodoidea</taxon>
        <taxon>Ixodidae</taxon>
        <taxon>Rhipicephalinae</taxon>
        <taxon>Rhipicephalus</taxon>
        <taxon>Boophilus</taxon>
    </lineage>
</organism>
<dbReference type="CDD" id="cd02066">
    <property type="entry name" value="GRX_family"/>
    <property type="match status" value="1"/>
</dbReference>
<dbReference type="FunFam" id="3.40.30.10:FF:000012">
    <property type="entry name" value="Monothiol glutaredoxin"/>
    <property type="match status" value="1"/>
</dbReference>
<protein>
    <submittedName>
        <fullName evidence="5">Putative thioredoxin-like protein</fullName>
    </submittedName>
</protein>
<dbReference type="VEuPathDB" id="VectorBase:LOC119180297"/>
<dbReference type="AlphaFoldDB" id="A0A6G4ZYA0"/>
<feature type="domain" description="Thioredoxin" evidence="4">
    <location>
        <begin position="1"/>
        <end position="111"/>
    </location>
</feature>
<dbReference type="Gene3D" id="3.40.30.10">
    <property type="entry name" value="Glutaredoxin"/>
    <property type="match status" value="3"/>
</dbReference>
<dbReference type="GO" id="GO:0005634">
    <property type="term" value="C:nucleus"/>
    <property type="evidence" value="ECO:0007669"/>
    <property type="project" value="TreeGrafter"/>
</dbReference>
<dbReference type="InterPro" id="IPR033658">
    <property type="entry name" value="GRX_PICOT-like"/>
</dbReference>
<dbReference type="Pfam" id="PF00085">
    <property type="entry name" value="Thioredoxin"/>
    <property type="match status" value="1"/>
</dbReference>
<dbReference type="CDD" id="cd02984">
    <property type="entry name" value="TRX_PICOT"/>
    <property type="match status" value="1"/>
</dbReference>
<dbReference type="GO" id="GO:0051536">
    <property type="term" value="F:iron-sulfur cluster binding"/>
    <property type="evidence" value="ECO:0007669"/>
    <property type="project" value="UniProtKB-KW"/>
</dbReference>